<protein>
    <recommendedName>
        <fullName evidence="3">Carboxypeptidase activation peptide domain-containing protein</fullName>
    </recommendedName>
</protein>
<dbReference type="SUPFAM" id="SSF54897">
    <property type="entry name" value="Protease propeptides/inhibitors"/>
    <property type="match status" value="1"/>
</dbReference>
<keyword evidence="2" id="KW-0862">Zinc</keyword>
<evidence type="ECO:0000259" key="3">
    <source>
        <dbReference type="Pfam" id="PF02244"/>
    </source>
</evidence>
<dbReference type="InterPro" id="IPR036990">
    <property type="entry name" value="M14A-like_propep"/>
</dbReference>
<feature type="non-terminal residue" evidence="4">
    <location>
        <position position="1"/>
    </location>
</feature>
<evidence type="ECO:0000313" key="5">
    <source>
        <dbReference type="Proteomes" id="UP001059596"/>
    </source>
</evidence>
<evidence type="ECO:0000256" key="1">
    <source>
        <dbReference type="ARBA" id="ARBA00022723"/>
    </source>
</evidence>
<organism evidence="4 5">
    <name type="scientific">Drosophila gunungcola</name>
    <name type="common">fruit fly</name>
    <dbReference type="NCBI Taxonomy" id="103775"/>
    <lineage>
        <taxon>Eukaryota</taxon>
        <taxon>Metazoa</taxon>
        <taxon>Ecdysozoa</taxon>
        <taxon>Arthropoda</taxon>
        <taxon>Hexapoda</taxon>
        <taxon>Insecta</taxon>
        <taxon>Pterygota</taxon>
        <taxon>Neoptera</taxon>
        <taxon>Endopterygota</taxon>
        <taxon>Diptera</taxon>
        <taxon>Brachycera</taxon>
        <taxon>Muscomorpha</taxon>
        <taxon>Ephydroidea</taxon>
        <taxon>Drosophilidae</taxon>
        <taxon>Drosophila</taxon>
        <taxon>Sophophora</taxon>
    </lineage>
</organism>
<sequence length="146" mass="16824">SHSYFNVFNYKSPDGSVYSKLGYTIPFYCSFSSVEMRPLIALLLLIAARGFTLSVATPRSYENYSVFRVSVRTSSQQHIINQLLEQYDNYNLWHRSVNEVDIMVSPNARDPFLAIMRKENIDVKLMIQNVQTLIDEERKGMITISG</sequence>
<evidence type="ECO:0000313" key="4">
    <source>
        <dbReference type="EMBL" id="KAI8041962.1"/>
    </source>
</evidence>
<gene>
    <name evidence="4" type="ORF">M5D96_003259</name>
</gene>
<comment type="caution">
    <text evidence="4">The sequence shown here is derived from an EMBL/GenBank/DDBJ whole genome shotgun (WGS) entry which is preliminary data.</text>
</comment>
<dbReference type="Pfam" id="PF02244">
    <property type="entry name" value="Propep_M14"/>
    <property type="match status" value="1"/>
</dbReference>
<proteinExistence type="predicted"/>
<feature type="domain" description="Carboxypeptidase activation peptide" evidence="3">
    <location>
        <begin position="67"/>
        <end position="137"/>
    </location>
</feature>
<reference evidence="4" key="1">
    <citation type="journal article" date="2023" name="Genome Biol. Evol.">
        <title>Long-read-based Genome Assembly of Drosophila gunungcola Reveals Fewer Chemosensory Genes in Flower-breeding Species.</title>
        <authorList>
            <person name="Negi A."/>
            <person name="Liao B.Y."/>
            <person name="Yeh S.D."/>
        </authorList>
    </citation>
    <scope>NUCLEOTIDE SEQUENCE</scope>
    <source>
        <strain evidence="4">Sukarami</strain>
    </source>
</reference>
<keyword evidence="1" id="KW-0479">Metal-binding</keyword>
<dbReference type="Gene3D" id="3.30.70.340">
    <property type="entry name" value="Metallocarboxypeptidase-like"/>
    <property type="match status" value="1"/>
</dbReference>
<dbReference type="AlphaFoldDB" id="A0A9Q0BRJ1"/>
<dbReference type="Proteomes" id="UP001059596">
    <property type="component" value="Unassembled WGS sequence"/>
</dbReference>
<dbReference type="InterPro" id="IPR003146">
    <property type="entry name" value="M14A_act_pep"/>
</dbReference>
<dbReference type="GO" id="GO:0046872">
    <property type="term" value="F:metal ion binding"/>
    <property type="evidence" value="ECO:0007669"/>
    <property type="project" value="UniProtKB-KW"/>
</dbReference>
<evidence type="ECO:0000256" key="2">
    <source>
        <dbReference type="ARBA" id="ARBA00022833"/>
    </source>
</evidence>
<dbReference type="EMBL" id="JAMKOV010000002">
    <property type="protein sequence ID" value="KAI8041962.1"/>
    <property type="molecule type" value="Genomic_DNA"/>
</dbReference>
<name>A0A9Q0BRJ1_9MUSC</name>
<keyword evidence="5" id="KW-1185">Reference proteome</keyword>
<accession>A0A9Q0BRJ1</accession>